<organism evidence="3 4">
    <name type="scientific">Ralstonia insidiosa</name>
    <dbReference type="NCBI Taxonomy" id="190721"/>
    <lineage>
        <taxon>Bacteria</taxon>
        <taxon>Pseudomonadati</taxon>
        <taxon>Pseudomonadota</taxon>
        <taxon>Betaproteobacteria</taxon>
        <taxon>Burkholderiales</taxon>
        <taxon>Burkholderiaceae</taxon>
        <taxon>Ralstonia</taxon>
    </lineage>
</organism>
<evidence type="ECO:0000313" key="4">
    <source>
        <dbReference type="Proteomes" id="UP000575469"/>
    </source>
</evidence>
<dbReference type="Proteomes" id="UP000575469">
    <property type="component" value="Unassembled WGS sequence"/>
</dbReference>
<comment type="caution">
    <text evidence="3">The sequence shown here is derived from an EMBL/GenBank/DDBJ whole genome shotgun (WGS) entry which is preliminary data.</text>
</comment>
<dbReference type="AlphaFoldDB" id="A0A848P9K0"/>
<accession>A0A848P9K0</accession>
<feature type="chain" id="PRO_5032621670" evidence="2">
    <location>
        <begin position="24"/>
        <end position="581"/>
    </location>
</feature>
<feature type="signal peptide" evidence="2">
    <location>
        <begin position="1"/>
        <end position="23"/>
    </location>
</feature>
<dbReference type="EMBL" id="JABBZM010000049">
    <property type="protein sequence ID" value="NMV42137.1"/>
    <property type="molecule type" value="Genomic_DNA"/>
</dbReference>
<feature type="region of interest" description="Disordered" evidence="1">
    <location>
        <begin position="28"/>
        <end position="47"/>
    </location>
</feature>
<proteinExistence type="predicted"/>
<keyword evidence="2" id="KW-0732">Signal</keyword>
<gene>
    <name evidence="3" type="ORF">HGR00_29920</name>
</gene>
<name>A0A848P9K0_9RALS</name>
<protein>
    <submittedName>
        <fullName evidence="3">Uncharacterized protein</fullName>
    </submittedName>
</protein>
<dbReference type="RefSeq" id="WP_169342032.1">
    <property type="nucleotide sequence ID" value="NZ_JABBZM010000049.1"/>
</dbReference>
<evidence type="ECO:0000256" key="1">
    <source>
        <dbReference type="SAM" id="MobiDB-lite"/>
    </source>
</evidence>
<reference evidence="3 4" key="1">
    <citation type="submission" date="2020-04" db="EMBL/GenBank/DDBJ databases">
        <title>Ralstonia insidiosa genome sequencing and assembly.</title>
        <authorList>
            <person name="Martins R.C.R."/>
            <person name="Perdigao-Neto L.V."/>
            <person name="Levin A.S.S."/>
            <person name="Costa S.F."/>
        </authorList>
    </citation>
    <scope>NUCLEOTIDE SEQUENCE [LARGE SCALE GENOMIC DNA]</scope>
    <source>
        <strain evidence="3 4">5047</strain>
    </source>
</reference>
<evidence type="ECO:0000313" key="3">
    <source>
        <dbReference type="EMBL" id="NMV42137.1"/>
    </source>
</evidence>
<evidence type="ECO:0000256" key="2">
    <source>
        <dbReference type="SAM" id="SignalP"/>
    </source>
</evidence>
<sequence length="581" mass="58219">MSSYPTHRVRLGLTAVAAASLLAACGGSDSSSSTSGSTTSSSPAPASSAYTAGTLLVSRSAYDASFTVSGQLPYNATPTTTNAAPVAAVAPGTFPNVFTNDANDGNFGVTSRVYLDQWSPAATSASQTVDITAAAAALATPEAFATSFASKSELGMNVSLNKQSVTFMGYNTTPNQIDISNSNTPGVVDTTNTDIATPTYRSVAQLDFATGKLSFTHTNAYPGNNGRAAILAGGLYYMVGNAGNSGKNPKPTTAQLDMLTTATGVQSIAPGSSCAFTQVIGAFQSGSGTGTYTPAPAGTTCSLASMGTISGGSATGDQFGFSIANLQTTPATAADKTGKDVNLRGLYVGPDGTMYVSKGSGGNGVNTVYQVGATGALANNGTLPQNAAINIVPGFPTTLAANLPTTLTSASQVTGTMYPFGMWIPASNPSIMFVADEGDAVVADAKIGSGGLWVYQNQGGTWNPIAHLTTGLNLGTAYTVTDTTGVYGTVGASYTTMPDGLRNIAGQVNADGSFTLYATTSTIGNSLGASFDAGADSNQLVKITVTVNGSTVQAAGSGFSVMQTAPYGQVLRGVALVPSAS</sequence>